<dbReference type="InterPro" id="IPR028098">
    <property type="entry name" value="Glyco_trans_4-like_N"/>
</dbReference>
<reference evidence="4 5" key="1">
    <citation type="journal article" date="2014" name="Int. J. Syst. Evol. Microbiol.">
        <title>Ramlibacter solisilvae sp. nov., isolated from forest soil, and emended description of the genus Ramlibacter.</title>
        <authorList>
            <person name="Lee H.J."/>
            <person name="Lee S.H."/>
            <person name="Lee S.S."/>
            <person name="Lee J.S."/>
            <person name="Kim Y."/>
            <person name="Kim S.C."/>
            <person name="Jeon C.O."/>
        </authorList>
    </citation>
    <scope>NUCLEOTIDE SEQUENCE [LARGE SCALE GENOMIC DNA]</scope>
    <source>
        <strain evidence="4 5">5-10</strain>
    </source>
</reference>
<evidence type="ECO:0000313" key="5">
    <source>
        <dbReference type="Proteomes" id="UP000070433"/>
    </source>
</evidence>
<dbReference type="FunFam" id="3.40.50.2000:FF:000119">
    <property type="entry name" value="Glycosyl transferase group 1"/>
    <property type="match status" value="1"/>
</dbReference>
<gene>
    <name evidence="4" type="ORF">UC35_14350</name>
</gene>
<feature type="domain" description="Glycosyltransferase subfamily 4-like N-terminal" evidence="3">
    <location>
        <begin position="14"/>
        <end position="175"/>
    </location>
</feature>
<protein>
    <submittedName>
        <fullName evidence="4">Uncharacterized protein</fullName>
    </submittedName>
</protein>
<keyword evidence="1" id="KW-0808">Transferase</keyword>
<evidence type="ECO:0000259" key="2">
    <source>
        <dbReference type="Pfam" id="PF00534"/>
    </source>
</evidence>
<evidence type="ECO:0000313" key="4">
    <source>
        <dbReference type="EMBL" id="AMO25459.1"/>
    </source>
</evidence>
<sequence>MVFGGAALTVPLTGVGQYSFQLASRLARDPALDMLFFYGREFGREVRAGGSPRVLRSRRWVRDIVPNVYTMQRWLRQRRFDAGMRAGQFDLYHEPNFLPLRFDGPIVLTVHDLSWVRYPQTHPAERVRDMDRYFEPGLRRATLVLTVSEFVRRELIEVFGLAPQRVLAIPNGLDPVFRPMPAPATRDVLAAHGLSHGAYFLSLGTLEPRKNIETTLRAYARLPQELRQRLPLVLAGMKGWRTSAIDSVMAPLLASGQVRLLGFVEREALAAVTAGALALVYPSLYEGFGLPPLEAMGCGVPAIVSNVSSLPEVVGDAGIQVAPMDDAQLADAMRGLAEDAGLRARLSLRSLERAAAFTWDRCAAETKAAYARALVG</sequence>
<feature type="domain" description="Glycosyl transferase family 1" evidence="2">
    <location>
        <begin position="198"/>
        <end position="347"/>
    </location>
</feature>
<dbReference type="InterPro" id="IPR001296">
    <property type="entry name" value="Glyco_trans_1"/>
</dbReference>
<dbReference type="PANTHER" id="PTHR46401">
    <property type="entry name" value="GLYCOSYLTRANSFERASE WBBK-RELATED"/>
    <property type="match status" value="1"/>
</dbReference>
<evidence type="ECO:0000256" key="1">
    <source>
        <dbReference type="ARBA" id="ARBA00022679"/>
    </source>
</evidence>
<organism evidence="4 5">
    <name type="scientific">Ramlibacter tataouinensis</name>
    <dbReference type="NCBI Taxonomy" id="94132"/>
    <lineage>
        <taxon>Bacteria</taxon>
        <taxon>Pseudomonadati</taxon>
        <taxon>Pseudomonadota</taxon>
        <taxon>Betaproteobacteria</taxon>
        <taxon>Burkholderiales</taxon>
        <taxon>Comamonadaceae</taxon>
        <taxon>Ramlibacter</taxon>
    </lineage>
</organism>
<evidence type="ECO:0000259" key="3">
    <source>
        <dbReference type="Pfam" id="PF13439"/>
    </source>
</evidence>
<dbReference type="Pfam" id="PF00534">
    <property type="entry name" value="Glycos_transf_1"/>
    <property type="match status" value="1"/>
</dbReference>
<dbReference type="EMBL" id="CP010951">
    <property type="protein sequence ID" value="AMO25459.1"/>
    <property type="molecule type" value="Genomic_DNA"/>
</dbReference>
<dbReference type="AlphaFoldDB" id="A0A127JZV8"/>
<dbReference type="GO" id="GO:0009103">
    <property type="term" value="P:lipopolysaccharide biosynthetic process"/>
    <property type="evidence" value="ECO:0007669"/>
    <property type="project" value="TreeGrafter"/>
</dbReference>
<accession>A0A127JZV8</accession>
<dbReference type="Gene3D" id="3.40.50.2000">
    <property type="entry name" value="Glycogen Phosphorylase B"/>
    <property type="match status" value="2"/>
</dbReference>
<proteinExistence type="predicted"/>
<name>A0A127JZV8_9BURK</name>
<dbReference type="GO" id="GO:0016757">
    <property type="term" value="F:glycosyltransferase activity"/>
    <property type="evidence" value="ECO:0007669"/>
    <property type="project" value="InterPro"/>
</dbReference>
<dbReference type="PANTHER" id="PTHR46401:SF2">
    <property type="entry name" value="GLYCOSYLTRANSFERASE WBBK-RELATED"/>
    <property type="match status" value="1"/>
</dbReference>
<keyword evidence="5" id="KW-1185">Reference proteome</keyword>
<dbReference type="SUPFAM" id="SSF53756">
    <property type="entry name" value="UDP-Glycosyltransferase/glycogen phosphorylase"/>
    <property type="match status" value="1"/>
</dbReference>
<dbReference type="Proteomes" id="UP000070433">
    <property type="component" value="Chromosome"/>
</dbReference>
<dbReference type="Pfam" id="PF13439">
    <property type="entry name" value="Glyco_transf_4"/>
    <property type="match status" value="1"/>
</dbReference>
<dbReference type="CDD" id="cd03809">
    <property type="entry name" value="GT4_MtfB-like"/>
    <property type="match status" value="1"/>
</dbReference>